<dbReference type="InterPro" id="IPR051783">
    <property type="entry name" value="NAD(P)-dependent_oxidoreduct"/>
</dbReference>
<dbReference type="PANTHER" id="PTHR48079:SF6">
    <property type="entry name" value="NAD(P)-BINDING DOMAIN-CONTAINING PROTEIN-RELATED"/>
    <property type="match status" value="1"/>
</dbReference>
<comment type="caution">
    <text evidence="2">The sequence shown here is derived from an EMBL/GenBank/DDBJ whole genome shotgun (WGS) entry which is preliminary data.</text>
</comment>
<evidence type="ECO:0000313" key="3">
    <source>
        <dbReference type="Proteomes" id="UP000637423"/>
    </source>
</evidence>
<dbReference type="Pfam" id="PF01370">
    <property type="entry name" value="Epimerase"/>
    <property type="match status" value="1"/>
</dbReference>
<dbReference type="PANTHER" id="PTHR48079">
    <property type="entry name" value="PROTEIN YEEZ"/>
    <property type="match status" value="1"/>
</dbReference>
<dbReference type="Proteomes" id="UP000637423">
    <property type="component" value="Unassembled WGS sequence"/>
</dbReference>
<dbReference type="EMBL" id="BMED01000002">
    <property type="protein sequence ID" value="GGC76039.1"/>
    <property type="molecule type" value="Genomic_DNA"/>
</dbReference>
<keyword evidence="3" id="KW-1185">Reference proteome</keyword>
<dbReference type="CDD" id="cd05229">
    <property type="entry name" value="SDR_a3"/>
    <property type="match status" value="1"/>
</dbReference>
<sequence>METTQRTVSAPGTQKGSPSIALFGASGAIGKSVAAALREQGRAYRVVGRSAAALQQNFGDDPLAEIVCWDTDDAASMRAAARGIDTVIYLVGVDYWKFDQHPVLMQKTLEAAIAENVRHFVLSGTVYPYGMPTTGKVKEDHPRQPHTFKGQMRKQQEDLLMAADRAGKIRGTVLRLPDFYGPGVDKSLLDSVFKAALGGPRAMMIGPIDTPHEFVYVPDAGPALLALADNDKAYGRVWHFAGADVISQRQLAGKIFAQAGSKPRMLVFRKWMIRLLGLFDHFMRELVEMHYLQTSPVLMDDSDLRKLLPGLVKTSYEQGIKQTLAAMRASA</sequence>
<reference evidence="2" key="1">
    <citation type="journal article" date="2014" name="Int. J. Syst. Evol. Microbiol.">
        <title>Complete genome sequence of Corynebacterium casei LMG S-19264T (=DSM 44701T), isolated from a smear-ripened cheese.</title>
        <authorList>
            <consortium name="US DOE Joint Genome Institute (JGI-PGF)"/>
            <person name="Walter F."/>
            <person name="Albersmeier A."/>
            <person name="Kalinowski J."/>
            <person name="Ruckert C."/>
        </authorList>
    </citation>
    <scope>NUCLEOTIDE SEQUENCE</scope>
    <source>
        <strain evidence="2">CGMCC 1.10998</strain>
    </source>
</reference>
<accession>A0A916UJP1</accession>
<name>A0A916UJP1_9BURK</name>
<proteinExistence type="predicted"/>
<evidence type="ECO:0000313" key="2">
    <source>
        <dbReference type="EMBL" id="GGC76039.1"/>
    </source>
</evidence>
<dbReference type="Gene3D" id="3.40.50.720">
    <property type="entry name" value="NAD(P)-binding Rossmann-like Domain"/>
    <property type="match status" value="1"/>
</dbReference>
<evidence type="ECO:0000259" key="1">
    <source>
        <dbReference type="Pfam" id="PF01370"/>
    </source>
</evidence>
<dbReference type="AlphaFoldDB" id="A0A916UJP1"/>
<dbReference type="GO" id="GO:0005737">
    <property type="term" value="C:cytoplasm"/>
    <property type="evidence" value="ECO:0007669"/>
    <property type="project" value="TreeGrafter"/>
</dbReference>
<dbReference type="InterPro" id="IPR001509">
    <property type="entry name" value="Epimerase_deHydtase"/>
</dbReference>
<organism evidence="2 3">
    <name type="scientific">Undibacterium terreum</name>
    <dbReference type="NCBI Taxonomy" id="1224302"/>
    <lineage>
        <taxon>Bacteria</taxon>
        <taxon>Pseudomonadati</taxon>
        <taxon>Pseudomonadota</taxon>
        <taxon>Betaproteobacteria</taxon>
        <taxon>Burkholderiales</taxon>
        <taxon>Oxalobacteraceae</taxon>
        <taxon>Undibacterium</taxon>
    </lineage>
</organism>
<dbReference type="RefSeq" id="WP_188566289.1">
    <property type="nucleotide sequence ID" value="NZ_BMED01000002.1"/>
</dbReference>
<reference evidence="2" key="2">
    <citation type="submission" date="2020-09" db="EMBL/GenBank/DDBJ databases">
        <authorList>
            <person name="Sun Q."/>
            <person name="Zhou Y."/>
        </authorList>
    </citation>
    <scope>NUCLEOTIDE SEQUENCE</scope>
    <source>
        <strain evidence="2">CGMCC 1.10998</strain>
    </source>
</reference>
<gene>
    <name evidence="2" type="ORF">GCM10011396_24110</name>
</gene>
<protein>
    <submittedName>
        <fullName evidence="2">Epimerase</fullName>
    </submittedName>
</protein>
<dbReference type="GO" id="GO:0004029">
    <property type="term" value="F:aldehyde dehydrogenase (NAD+) activity"/>
    <property type="evidence" value="ECO:0007669"/>
    <property type="project" value="TreeGrafter"/>
</dbReference>
<dbReference type="SUPFAM" id="SSF51735">
    <property type="entry name" value="NAD(P)-binding Rossmann-fold domains"/>
    <property type="match status" value="1"/>
</dbReference>
<dbReference type="InterPro" id="IPR036291">
    <property type="entry name" value="NAD(P)-bd_dom_sf"/>
</dbReference>
<feature type="domain" description="NAD-dependent epimerase/dehydratase" evidence="1">
    <location>
        <begin position="22"/>
        <end position="232"/>
    </location>
</feature>